<sequence length="142" mass="13995">MEEAAAMSNELGDLLGGLLGGGSGGGKGGNLLASLLTSLGGAGTHGAGSNPLGALLDTLKEGGLAAKTDSWVGNGANQEVSGPEVAQALPYQALDHVAQQAGVTPEEAADEIARTLPQAVDKLTPAGEVPEGSLEDLIRQQS</sequence>
<keyword evidence="3" id="KW-1185">Reference proteome</keyword>
<evidence type="ECO:0000256" key="1">
    <source>
        <dbReference type="SAM" id="MobiDB-lite"/>
    </source>
</evidence>
<organism evidence="2 3">
    <name type="scientific">Streptomyces telluris</name>
    <dbReference type="NCBI Taxonomy" id="2720021"/>
    <lineage>
        <taxon>Bacteria</taxon>
        <taxon>Bacillati</taxon>
        <taxon>Actinomycetota</taxon>
        <taxon>Actinomycetes</taxon>
        <taxon>Kitasatosporales</taxon>
        <taxon>Streptomycetaceae</taxon>
        <taxon>Streptomyces</taxon>
    </lineage>
</organism>
<accession>A0A9X2LDD3</accession>
<evidence type="ECO:0000313" key="3">
    <source>
        <dbReference type="Proteomes" id="UP001142374"/>
    </source>
</evidence>
<dbReference type="InterPro" id="IPR027405">
    <property type="entry name" value="YidB-like"/>
</dbReference>
<evidence type="ECO:0000313" key="2">
    <source>
        <dbReference type="EMBL" id="MCQ8769056.1"/>
    </source>
</evidence>
<dbReference type="SUPFAM" id="SSF140804">
    <property type="entry name" value="YidB-like"/>
    <property type="match status" value="1"/>
</dbReference>
<comment type="caution">
    <text evidence="2">The sequence shown here is derived from an EMBL/GenBank/DDBJ whole genome shotgun (WGS) entry which is preliminary data.</text>
</comment>
<reference evidence="2" key="1">
    <citation type="submission" date="2022-06" db="EMBL/GenBank/DDBJ databases">
        <title>WGS of actinobacteria.</title>
        <authorList>
            <person name="Thawai C."/>
        </authorList>
    </citation>
    <scope>NUCLEOTIDE SEQUENCE</scope>
    <source>
        <strain evidence="2">AA8</strain>
    </source>
</reference>
<name>A0A9X2LDD3_9ACTN</name>
<gene>
    <name evidence="2" type="ORF">NQU55_04565</name>
</gene>
<dbReference type="InterPro" id="IPR045372">
    <property type="entry name" value="YidB"/>
</dbReference>
<proteinExistence type="predicted"/>
<feature type="region of interest" description="Disordered" evidence="1">
    <location>
        <begin position="122"/>
        <end position="142"/>
    </location>
</feature>
<protein>
    <submittedName>
        <fullName evidence="2">YidB family protein</fullName>
    </submittedName>
</protein>
<dbReference type="AlphaFoldDB" id="A0A9X2LDD3"/>
<dbReference type="Proteomes" id="UP001142374">
    <property type="component" value="Unassembled WGS sequence"/>
</dbReference>
<dbReference type="EMBL" id="JANIID010000003">
    <property type="protein sequence ID" value="MCQ8769056.1"/>
    <property type="molecule type" value="Genomic_DNA"/>
</dbReference>
<dbReference type="Gene3D" id="1.10.10.690">
    <property type="entry name" value="YidB-like"/>
    <property type="match status" value="1"/>
</dbReference>
<dbReference type="Pfam" id="PF20159">
    <property type="entry name" value="YidB"/>
    <property type="match status" value="1"/>
</dbReference>